<evidence type="ECO:0000256" key="1">
    <source>
        <dbReference type="SAM" id="MobiDB-lite"/>
    </source>
</evidence>
<keyword evidence="3" id="KW-1185">Reference proteome</keyword>
<accession>A0A392RA24</accession>
<organism evidence="2 3">
    <name type="scientific">Trifolium medium</name>
    <dbReference type="NCBI Taxonomy" id="97028"/>
    <lineage>
        <taxon>Eukaryota</taxon>
        <taxon>Viridiplantae</taxon>
        <taxon>Streptophyta</taxon>
        <taxon>Embryophyta</taxon>
        <taxon>Tracheophyta</taxon>
        <taxon>Spermatophyta</taxon>
        <taxon>Magnoliopsida</taxon>
        <taxon>eudicotyledons</taxon>
        <taxon>Gunneridae</taxon>
        <taxon>Pentapetalae</taxon>
        <taxon>rosids</taxon>
        <taxon>fabids</taxon>
        <taxon>Fabales</taxon>
        <taxon>Fabaceae</taxon>
        <taxon>Papilionoideae</taxon>
        <taxon>50 kb inversion clade</taxon>
        <taxon>NPAAA clade</taxon>
        <taxon>Hologalegina</taxon>
        <taxon>IRL clade</taxon>
        <taxon>Trifolieae</taxon>
        <taxon>Trifolium</taxon>
    </lineage>
</organism>
<comment type="caution">
    <text evidence="2">The sequence shown here is derived from an EMBL/GenBank/DDBJ whole genome shotgun (WGS) entry which is preliminary data.</text>
</comment>
<reference evidence="2 3" key="1">
    <citation type="journal article" date="2018" name="Front. Plant Sci.">
        <title>Red Clover (Trifolium pratense) and Zigzag Clover (T. medium) - A Picture of Genomic Similarities and Differences.</title>
        <authorList>
            <person name="Dluhosova J."/>
            <person name="Istvanek J."/>
            <person name="Nedelnik J."/>
            <person name="Repkova J."/>
        </authorList>
    </citation>
    <scope>NUCLEOTIDE SEQUENCE [LARGE SCALE GENOMIC DNA]</scope>
    <source>
        <strain evidence="3">cv. 10/8</strain>
        <tissue evidence="2">Leaf</tissue>
    </source>
</reference>
<feature type="non-terminal residue" evidence="2">
    <location>
        <position position="24"/>
    </location>
</feature>
<feature type="region of interest" description="Disordered" evidence="1">
    <location>
        <begin position="1"/>
        <end position="24"/>
    </location>
</feature>
<evidence type="ECO:0000313" key="3">
    <source>
        <dbReference type="Proteomes" id="UP000265520"/>
    </source>
</evidence>
<proteinExistence type="predicted"/>
<dbReference type="Proteomes" id="UP000265520">
    <property type="component" value="Unassembled WGS sequence"/>
</dbReference>
<dbReference type="AlphaFoldDB" id="A0A392RA24"/>
<name>A0A392RA24_9FABA</name>
<dbReference type="EMBL" id="LXQA010197311">
    <property type="protein sequence ID" value="MCI32620.1"/>
    <property type="molecule type" value="Genomic_DNA"/>
</dbReference>
<evidence type="ECO:0000313" key="2">
    <source>
        <dbReference type="EMBL" id="MCI32620.1"/>
    </source>
</evidence>
<sequence length="24" mass="2627">MAEIETGGNPVDSTLERIFSPDFT</sequence>
<protein>
    <submittedName>
        <fullName evidence="2">Uncharacterized protein</fullName>
    </submittedName>
</protein>